<dbReference type="InterPro" id="IPR001352">
    <property type="entry name" value="RNase_HII/HIII"/>
</dbReference>
<dbReference type="InterPro" id="IPR020787">
    <property type="entry name" value="RNase_HII_arc"/>
</dbReference>
<evidence type="ECO:0000256" key="14">
    <source>
        <dbReference type="HAMAP-Rule" id="MF_00052"/>
    </source>
</evidence>
<evidence type="ECO:0000256" key="6">
    <source>
        <dbReference type="ARBA" id="ARBA00012180"/>
    </source>
</evidence>
<dbReference type="GO" id="GO:0003723">
    <property type="term" value="F:RNA binding"/>
    <property type="evidence" value="ECO:0007669"/>
    <property type="project" value="UniProtKB-UniRule"/>
</dbReference>
<evidence type="ECO:0000256" key="15">
    <source>
        <dbReference type="PROSITE-ProRule" id="PRU01319"/>
    </source>
</evidence>
<dbReference type="GO" id="GO:0032299">
    <property type="term" value="C:ribonuclease H2 complex"/>
    <property type="evidence" value="ECO:0007669"/>
    <property type="project" value="TreeGrafter"/>
</dbReference>
<keyword evidence="10 14" id="KW-0479">Metal-binding</keyword>
<evidence type="ECO:0000256" key="11">
    <source>
        <dbReference type="ARBA" id="ARBA00022759"/>
    </source>
</evidence>
<keyword evidence="19" id="KW-1185">Reference proteome</keyword>
<dbReference type="GO" id="GO:0004523">
    <property type="term" value="F:RNA-DNA hybrid ribonuclease activity"/>
    <property type="evidence" value="ECO:0007669"/>
    <property type="project" value="UniProtKB-UniRule"/>
</dbReference>
<keyword evidence="11 14" id="KW-0255">Endonuclease</keyword>
<dbReference type="EMBL" id="JABXWR010000001">
    <property type="protein sequence ID" value="NVO67510.1"/>
    <property type="molecule type" value="Genomic_DNA"/>
</dbReference>
<dbReference type="RefSeq" id="WP_176789093.1">
    <property type="nucleotide sequence ID" value="NZ_JABXWR010000001.1"/>
</dbReference>
<dbReference type="InterPro" id="IPR012337">
    <property type="entry name" value="RNaseH-like_sf"/>
</dbReference>
<evidence type="ECO:0000256" key="4">
    <source>
        <dbReference type="ARBA" id="ARBA00004496"/>
    </source>
</evidence>
<comment type="cofactor">
    <cofactor evidence="2">
        <name>Mg(2+)</name>
        <dbReference type="ChEBI" id="CHEBI:18420"/>
    </cofactor>
</comment>
<protein>
    <recommendedName>
        <fullName evidence="7 14">Ribonuclease HII</fullName>
        <shortName evidence="14">RNase HII</shortName>
        <ecNumber evidence="6 14">3.1.26.4</ecNumber>
    </recommendedName>
</protein>
<comment type="cofactor">
    <cofactor evidence="14 15">
        <name>Mn(2+)</name>
        <dbReference type="ChEBI" id="CHEBI:29035"/>
    </cofactor>
    <cofactor evidence="14 15">
        <name>Mg(2+)</name>
        <dbReference type="ChEBI" id="CHEBI:18420"/>
    </cofactor>
    <text evidence="14 15">Manganese or magnesium. Binds 1 divalent metal ion per monomer in the absence of substrate. May bind a second metal ion after substrate binding.</text>
</comment>
<feature type="binding site" evidence="14 15">
    <location>
        <position position="7"/>
    </location>
    <ligand>
        <name>a divalent metal cation</name>
        <dbReference type="ChEBI" id="CHEBI:60240"/>
    </ligand>
</feature>
<evidence type="ECO:0000259" key="17">
    <source>
        <dbReference type="PROSITE" id="PS51975"/>
    </source>
</evidence>
<keyword evidence="8 14" id="KW-0963">Cytoplasm</keyword>
<dbReference type="AlphaFoldDB" id="A0A7K4HRL8"/>
<dbReference type="GO" id="GO:0043137">
    <property type="term" value="P:DNA replication, removal of RNA primer"/>
    <property type="evidence" value="ECO:0007669"/>
    <property type="project" value="TreeGrafter"/>
</dbReference>
<dbReference type="GO" id="GO:0006298">
    <property type="term" value="P:mismatch repair"/>
    <property type="evidence" value="ECO:0007669"/>
    <property type="project" value="TreeGrafter"/>
</dbReference>
<comment type="caution">
    <text evidence="18">The sequence shown here is derived from an EMBL/GenBank/DDBJ whole genome shotgun (WGS) entry which is preliminary data.</text>
</comment>
<evidence type="ECO:0000256" key="9">
    <source>
        <dbReference type="ARBA" id="ARBA00022722"/>
    </source>
</evidence>
<evidence type="ECO:0000256" key="13">
    <source>
        <dbReference type="ARBA" id="ARBA00023211"/>
    </source>
</evidence>
<gene>
    <name evidence="14" type="primary">rnhB</name>
    <name evidence="18" type="ORF">HWN36_09385</name>
</gene>
<dbReference type="OrthoDB" id="33866at2157"/>
<dbReference type="EC" id="3.1.26.4" evidence="6 14"/>
<evidence type="ECO:0000256" key="12">
    <source>
        <dbReference type="ARBA" id="ARBA00022801"/>
    </source>
</evidence>
<accession>A0A7K4HRL8</accession>
<dbReference type="Proteomes" id="UP000570823">
    <property type="component" value="Unassembled WGS sequence"/>
</dbReference>
<dbReference type="HAMAP" id="MF_00052_A">
    <property type="entry name" value="RNase_HII_A"/>
    <property type="match status" value="1"/>
</dbReference>
<feature type="binding site" evidence="14 15">
    <location>
        <position position="6"/>
    </location>
    <ligand>
        <name>a divalent metal cation</name>
        <dbReference type="ChEBI" id="CHEBI:60240"/>
    </ligand>
</feature>
<comment type="catalytic activity">
    <reaction evidence="1 14 15 16">
        <text>Endonucleolytic cleavage to 5'-phosphomonoester.</text>
        <dbReference type="EC" id="3.1.26.4"/>
    </reaction>
</comment>
<name>A0A7K4HRL8_9EURY</name>
<proteinExistence type="inferred from homology"/>
<comment type="similarity">
    <text evidence="5 14 16">Belongs to the RNase HII family.</text>
</comment>
<reference evidence="18 19" key="1">
    <citation type="submission" date="2020-06" db="EMBL/GenBank/DDBJ databases">
        <title>Methanofollis fontis sp. nov., a methanogen isolated from marine sediments near a cold seep at Four-Way Closure Ridge offshore southwestern Taiwan.</title>
        <authorList>
            <person name="Chen S.-C."/>
            <person name="Teng N.-H."/>
            <person name="Lin Y.-S."/>
            <person name="Lai M.-C."/>
            <person name="Chen H.-H."/>
            <person name="Wang C.-C."/>
        </authorList>
    </citation>
    <scope>NUCLEOTIDE SEQUENCE [LARGE SCALE GENOMIC DNA]</scope>
    <source>
        <strain evidence="18 19">DSM 2702</strain>
    </source>
</reference>
<evidence type="ECO:0000256" key="8">
    <source>
        <dbReference type="ARBA" id="ARBA00022490"/>
    </source>
</evidence>
<feature type="domain" description="RNase H type-2" evidence="17">
    <location>
        <begin position="1"/>
        <end position="204"/>
    </location>
</feature>
<dbReference type="PANTHER" id="PTHR10954">
    <property type="entry name" value="RIBONUCLEASE H2 SUBUNIT A"/>
    <property type="match status" value="1"/>
</dbReference>
<evidence type="ECO:0000313" key="18">
    <source>
        <dbReference type="EMBL" id="NVO67510.1"/>
    </source>
</evidence>
<comment type="function">
    <text evidence="3 14 16">Endonuclease that specifically degrades the RNA of RNA-DNA hybrids.</text>
</comment>
<evidence type="ECO:0000256" key="3">
    <source>
        <dbReference type="ARBA" id="ARBA00004065"/>
    </source>
</evidence>
<dbReference type="Pfam" id="PF01351">
    <property type="entry name" value="RNase_HII"/>
    <property type="match status" value="1"/>
</dbReference>
<keyword evidence="13 14" id="KW-0464">Manganese</keyword>
<dbReference type="InterPro" id="IPR004649">
    <property type="entry name" value="RNase_H2_suA"/>
</dbReference>
<evidence type="ECO:0000256" key="10">
    <source>
        <dbReference type="ARBA" id="ARBA00022723"/>
    </source>
</evidence>
<evidence type="ECO:0000256" key="7">
    <source>
        <dbReference type="ARBA" id="ARBA00019179"/>
    </source>
</evidence>
<comment type="subcellular location">
    <subcellularLocation>
        <location evidence="4 14">Cytoplasm</location>
    </subcellularLocation>
</comment>
<evidence type="ECO:0000256" key="1">
    <source>
        <dbReference type="ARBA" id="ARBA00000077"/>
    </source>
</evidence>
<evidence type="ECO:0000256" key="16">
    <source>
        <dbReference type="RuleBase" id="RU003515"/>
    </source>
</evidence>
<keyword evidence="9 14" id="KW-0540">Nuclease</keyword>
<dbReference type="Gene3D" id="3.30.420.10">
    <property type="entry name" value="Ribonuclease H-like superfamily/Ribonuclease H"/>
    <property type="match status" value="1"/>
</dbReference>
<dbReference type="PANTHER" id="PTHR10954:SF23">
    <property type="entry name" value="RIBONUCLEASE"/>
    <property type="match status" value="1"/>
</dbReference>
<organism evidence="18 19">
    <name type="scientific">Methanofollis tationis</name>
    <dbReference type="NCBI Taxonomy" id="81417"/>
    <lineage>
        <taxon>Archaea</taxon>
        <taxon>Methanobacteriati</taxon>
        <taxon>Methanobacteriota</taxon>
        <taxon>Stenosarchaea group</taxon>
        <taxon>Methanomicrobia</taxon>
        <taxon>Methanomicrobiales</taxon>
        <taxon>Methanomicrobiaceae</taxon>
        <taxon>Methanofollis</taxon>
    </lineage>
</organism>
<evidence type="ECO:0000256" key="2">
    <source>
        <dbReference type="ARBA" id="ARBA00001946"/>
    </source>
</evidence>
<dbReference type="InterPro" id="IPR036397">
    <property type="entry name" value="RNaseH_sf"/>
</dbReference>
<dbReference type="InterPro" id="IPR024567">
    <property type="entry name" value="RNase_HII/HIII_dom"/>
</dbReference>
<keyword evidence="12 14" id="KW-0378">Hydrolase</keyword>
<dbReference type="NCBIfam" id="TIGR00729">
    <property type="entry name" value="ribonuclease HII"/>
    <property type="match status" value="1"/>
</dbReference>
<evidence type="ECO:0000313" key="19">
    <source>
        <dbReference type="Proteomes" id="UP000570823"/>
    </source>
</evidence>
<sequence>MICGVDEAGKGAVLGPMVVGGVGCEEMGDLPAGVKDSKVLTPKHRATLYDEITGSFPWTVIEVSAADIDRFREEMSMNTIVARAHAGVIAALAPQTAYVDACDVNEERYAATVTALGSPCPVIARHHADALFPVVSAASIVAKVSRDRRIIELQEAFGAIGSGYPSDPATIAYLREQIRADGVPPAFARKSWKTVEEMMRDRRQRSLGDFFA</sequence>
<evidence type="ECO:0000256" key="5">
    <source>
        <dbReference type="ARBA" id="ARBA00007383"/>
    </source>
</evidence>
<feature type="binding site" evidence="14 15">
    <location>
        <position position="100"/>
    </location>
    <ligand>
        <name>a divalent metal cation</name>
        <dbReference type="ChEBI" id="CHEBI:60240"/>
    </ligand>
</feature>
<dbReference type="CDD" id="cd07180">
    <property type="entry name" value="RNase_HII_archaea_like"/>
    <property type="match status" value="1"/>
</dbReference>
<dbReference type="GO" id="GO:0030145">
    <property type="term" value="F:manganese ion binding"/>
    <property type="evidence" value="ECO:0007669"/>
    <property type="project" value="UniProtKB-UniRule"/>
</dbReference>
<dbReference type="PROSITE" id="PS51975">
    <property type="entry name" value="RNASE_H_2"/>
    <property type="match status" value="1"/>
</dbReference>
<dbReference type="GO" id="GO:0005737">
    <property type="term" value="C:cytoplasm"/>
    <property type="evidence" value="ECO:0007669"/>
    <property type="project" value="UniProtKB-SubCell"/>
</dbReference>
<dbReference type="SUPFAM" id="SSF53098">
    <property type="entry name" value="Ribonuclease H-like"/>
    <property type="match status" value="1"/>
</dbReference>